<dbReference type="STRING" id="1197477.IA57_05960"/>
<dbReference type="OrthoDB" id="1450082at2"/>
<accession>A0A084TKY4</accession>
<sequence length="97" mass="11247">MPKRIINTFFLFIFAMFLLAPTVISIVDDSYDVSFFYSVSEEENNPNEIKHIENYNADGFMQSLGQKQSNKISDFYLNHYSNLSLENLSPPPEQDIL</sequence>
<reference evidence="2" key="2">
    <citation type="submission" date="2014-07" db="EMBL/GenBank/DDBJ databases">
        <title>Genome sequence of Mangrovimonas yunxiaonensis.</title>
        <authorList>
            <person name="Li Y."/>
            <person name="Zheng T."/>
        </authorList>
    </citation>
    <scope>NUCLEOTIDE SEQUENCE [LARGE SCALE GENOMIC DNA]</scope>
    <source>
        <strain evidence="2">LY01</strain>
    </source>
</reference>
<reference evidence="1 2" key="1">
    <citation type="journal article" date="2014" name="Genome Announc.">
        <title>Draft Genome Sequence of the Algicidal Bacterium Mangrovimonas yunxiaonensis Strain LY01.</title>
        <authorList>
            <person name="Li Y."/>
            <person name="Zhu H."/>
            <person name="Li C."/>
            <person name="Zhang H."/>
            <person name="Chen Z."/>
            <person name="Zheng W."/>
            <person name="Xu H."/>
            <person name="Zheng T."/>
        </authorList>
    </citation>
    <scope>NUCLEOTIDE SEQUENCE [LARGE SCALE GENOMIC DNA]</scope>
    <source>
        <strain evidence="1 2">LY01</strain>
    </source>
</reference>
<dbReference type="RefSeq" id="WP_036120471.1">
    <property type="nucleotide sequence ID" value="NZ_BMET01000001.1"/>
</dbReference>
<protein>
    <submittedName>
        <fullName evidence="1">Uncharacterized protein</fullName>
    </submittedName>
</protein>
<dbReference type="AlphaFoldDB" id="A0A084TKY4"/>
<dbReference type="EMBL" id="JPFK01000005">
    <property type="protein sequence ID" value="KFB01370.1"/>
    <property type="molecule type" value="Genomic_DNA"/>
</dbReference>
<evidence type="ECO:0000313" key="1">
    <source>
        <dbReference type="EMBL" id="KFB01370.1"/>
    </source>
</evidence>
<proteinExistence type="predicted"/>
<evidence type="ECO:0000313" key="2">
    <source>
        <dbReference type="Proteomes" id="UP000028521"/>
    </source>
</evidence>
<keyword evidence="2" id="KW-1185">Reference proteome</keyword>
<dbReference type="Proteomes" id="UP000028521">
    <property type="component" value="Unassembled WGS sequence"/>
</dbReference>
<name>A0A084TKY4_9FLAO</name>
<comment type="caution">
    <text evidence="1">The sequence shown here is derived from an EMBL/GenBank/DDBJ whole genome shotgun (WGS) entry which is preliminary data.</text>
</comment>
<gene>
    <name evidence="1" type="ORF">IA57_05960</name>
</gene>
<organism evidence="1 2">
    <name type="scientific">Mangrovimonas yunxiaonensis</name>
    <dbReference type="NCBI Taxonomy" id="1197477"/>
    <lineage>
        <taxon>Bacteria</taxon>
        <taxon>Pseudomonadati</taxon>
        <taxon>Bacteroidota</taxon>
        <taxon>Flavobacteriia</taxon>
        <taxon>Flavobacteriales</taxon>
        <taxon>Flavobacteriaceae</taxon>
        <taxon>Mangrovimonas</taxon>
    </lineage>
</organism>